<keyword evidence="4" id="KW-0963">Cytoplasm</keyword>
<accession>A0ABP0URB6</accession>
<dbReference type="Pfam" id="PF10294">
    <property type="entry name" value="Methyltransf_16"/>
    <property type="match status" value="1"/>
</dbReference>
<evidence type="ECO:0000313" key="11">
    <source>
        <dbReference type="EMBL" id="CAK9225468.1"/>
    </source>
</evidence>
<dbReference type="InterPro" id="IPR019410">
    <property type="entry name" value="Methyltransf_16"/>
</dbReference>
<keyword evidence="5" id="KW-0489">Methyltransferase</keyword>
<organism evidence="11 12">
    <name type="scientific">Sphagnum troendelagicum</name>
    <dbReference type="NCBI Taxonomy" id="128251"/>
    <lineage>
        <taxon>Eukaryota</taxon>
        <taxon>Viridiplantae</taxon>
        <taxon>Streptophyta</taxon>
        <taxon>Embryophyta</taxon>
        <taxon>Bryophyta</taxon>
        <taxon>Sphagnophytina</taxon>
        <taxon>Sphagnopsida</taxon>
        <taxon>Sphagnales</taxon>
        <taxon>Sphagnaceae</taxon>
        <taxon>Sphagnum</taxon>
    </lineage>
</organism>
<sequence length="337" mass="37308">MIMEEGLQFRFNFAVQKQEAQLSPVTQKDEKRQDASAITAKQWILPPPPLSVEVFPAKIANSRPFVSETVVLKEGLTLLKGRVISTNLFEIANTDLVPGKYEGGLKLWECTIDLVETLNGEIKDGQLSFEGKHVLELGCGHGLPGILACIKGASSVHFQDFNAEVLRNLTIHNVNANLEKAKSQLAKLNADGATANNKRISIAPDLHYYAGDWGEVHTLLSRRPDRKSRAPTQQGKRGGYDIILMSETVYSMASLPKLYELIKKCLQPPHGVVYCAGKKHYFGVGGGTRQFKHLIEEDGVMEAHLVADFVDGSSNVREIWKFFFRVPGTLHSRGEAI</sequence>
<evidence type="ECO:0000256" key="4">
    <source>
        <dbReference type="ARBA" id="ARBA00022490"/>
    </source>
</evidence>
<keyword evidence="6" id="KW-0808">Transferase</keyword>
<evidence type="ECO:0000256" key="3">
    <source>
        <dbReference type="ARBA" id="ARBA00012533"/>
    </source>
</evidence>
<dbReference type="Gene3D" id="3.40.50.150">
    <property type="entry name" value="Vaccinia Virus protein VP39"/>
    <property type="match status" value="1"/>
</dbReference>
<evidence type="ECO:0000256" key="5">
    <source>
        <dbReference type="ARBA" id="ARBA00022603"/>
    </source>
</evidence>
<dbReference type="SUPFAM" id="SSF53335">
    <property type="entry name" value="S-adenosyl-L-methionine-dependent methyltransferases"/>
    <property type="match status" value="1"/>
</dbReference>
<reference evidence="11" key="1">
    <citation type="submission" date="2024-02" db="EMBL/GenBank/DDBJ databases">
        <authorList>
            <consortium name="ELIXIR-Norway"/>
            <consortium name="Elixir Norway"/>
        </authorList>
    </citation>
    <scope>NUCLEOTIDE SEQUENCE</scope>
</reference>
<name>A0ABP0URB6_9BRYO</name>
<dbReference type="Proteomes" id="UP001497512">
    <property type="component" value="Chromosome 5"/>
</dbReference>
<evidence type="ECO:0000256" key="6">
    <source>
        <dbReference type="ARBA" id="ARBA00022679"/>
    </source>
</evidence>
<keyword evidence="12" id="KW-1185">Reference proteome</keyword>
<feature type="coiled-coil region" evidence="10">
    <location>
        <begin position="171"/>
        <end position="198"/>
    </location>
</feature>
<gene>
    <name evidence="11" type="ORF">CSSPTR1EN2_LOCUS17582</name>
</gene>
<protein>
    <recommendedName>
        <fullName evidence="3">protein-histidine N-methyltransferase</fullName>
        <ecNumber evidence="3">2.1.1.85</ecNumber>
    </recommendedName>
</protein>
<evidence type="ECO:0000313" key="12">
    <source>
        <dbReference type="Proteomes" id="UP001497512"/>
    </source>
</evidence>
<evidence type="ECO:0000256" key="10">
    <source>
        <dbReference type="SAM" id="Coils"/>
    </source>
</evidence>
<comment type="similarity">
    <text evidence="9">Belongs to the methyltransferase superfamily. METTL18 family.</text>
</comment>
<comment type="subcellular location">
    <subcellularLocation>
        <location evidence="2">Cytoplasm</location>
    </subcellularLocation>
    <subcellularLocation>
        <location evidence="1">Nucleus</location>
    </subcellularLocation>
</comment>
<evidence type="ECO:0000256" key="1">
    <source>
        <dbReference type="ARBA" id="ARBA00004123"/>
    </source>
</evidence>
<dbReference type="EC" id="2.1.1.85" evidence="3"/>
<evidence type="ECO:0000256" key="2">
    <source>
        <dbReference type="ARBA" id="ARBA00004496"/>
    </source>
</evidence>
<evidence type="ECO:0000256" key="7">
    <source>
        <dbReference type="ARBA" id="ARBA00022691"/>
    </source>
</evidence>
<dbReference type="EMBL" id="OZ019897">
    <property type="protein sequence ID" value="CAK9225468.1"/>
    <property type="molecule type" value="Genomic_DNA"/>
</dbReference>
<evidence type="ECO:0000256" key="9">
    <source>
        <dbReference type="ARBA" id="ARBA00038126"/>
    </source>
</evidence>
<keyword evidence="10" id="KW-0175">Coiled coil</keyword>
<keyword evidence="8" id="KW-0539">Nucleus</keyword>
<dbReference type="InterPro" id="IPR029063">
    <property type="entry name" value="SAM-dependent_MTases_sf"/>
</dbReference>
<proteinExistence type="inferred from homology"/>
<evidence type="ECO:0000256" key="8">
    <source>
        <dbReference type="ARBA" id="ARBA00023242"/>
    </source>
</evidence>
<dbReference type="PANTHER" id="PTHR14614:SF39">
    <property type="entry name" value="HISTIDINE PROTEIN METHYLTRANSFERASE 1 HOMOLOG"/>
    <property type="match status" value="1"/>
</dbReference>
<dbReference type="PANTHER" id="PTHR14614">
    <property type="entry name" value="HEPATOCELLULAR CARCINOMA-ASSOCIATED ANTIGEN"/>
    <property type="match status" value="1"/>
</dbReference>
<keyword evidence="7" id="KW-0949">S-adenosyl-L-methionine</keyword>